<dbReference type="SUPFAM" id="SSF158997">
    <property type="entry name" value="Trm112p-like"/>
    <property type="match status" value="1"/>
</dbReference>
<comment type="caution">
    <text evidence="1">The sequence shown here is derived from an EMBL/GenBank/DDBJ whole genome shotgun (WGS) entry which is preliminary data.</text>
</comment>
<proteinExistence type="predicted"/>
<dbReference type="Proteomes" id="UP000004947">
    <property type="component" value="Unassembled WGS sequence"/>
</dbReference>
<dbReference type="OrthoDB" id="9812205at2"/>
<gene>
    <name evidence="1" type="ORF">LNTAR_15822</name>
</gene>
<sequence length="62" mass="6949">MQLKANLLELLNCPVCKSGEGLEQKGKELHCLSCKQVFKLKQLDGPDGQGVLMPDFLEFEEK</sequence>
<dbReference type="AlphaFoldDB" id="A6DMG2"/>
<dbReference type="RefSeq" id="WP_007279060.1">
    <property type="nucleotide sequence ID" value="NZ_ABCK01000011.1"/>
</dbReference>
<dbReference type="EMBL" id="ABCK01000011">
    <property type="protein sequence ID" value="EDM27152.1"/>
    <property type="molecule type" value="Genomic_DNA"/>
</dbReference>
<reference evidence="1 2" key="1">
    <citation type="journal article" date="2010" name="J. Bacteriol.">
        <title>Genome sequence of Lentisphaera araneosa HTCC2155T, the type species of the order Lentisphaerales in the phylum Lentisphaerae.</title>
        <authorList>
            <person name="Thrash J.C."/>
            <person name="Cho J.C."/>
            <person name="Vergin K.L."/>
            <person name="Morris R.M."/>
            <person name="Giovannoni S.J."/>
        </authorList>
    </citation>
    <scope>NUCLEOTIDE SEQUENCE [LARGE SCALE GENOMIC DNA]</scope>
    <source>
        <strain evidence="1 2">HTCC2155</strain>
    </source>
</reference>
<evidence type="ECO:0000313" key="1">
    <source>
        <dbReference type="EMBL" id="EDM27152.1"/>
    </source>
</evidence>
<organism evidence="1 2">
    <name type="scientific">Lentisphaera araneosa HTCC2155</name>
    <dbReference type="NCBI Taxonomy" id="313628"/>
    <lineage>
        <taxon>Bacteria</taxon>
        <taxon>Pseudomonadati</taxon>
        <taxon>Lentisphaerota</taxon>
        <taxon>Lentisphaeria</taxon>
        <taxon>Lentisphaerales</taxon>
        <taxon>Lentisphaeraceae</taxon>
        <taxon>Lentisphaera</taxon>
    </lineage>
</organism>
<dbReference type="InterPro" id="IPR005651">
    <property type="entry name" value="Trm112-like"/>
</dbReference>
<evidence type="ECO:0000313" key="2">
    <source>
        <dbReference type="Proteomes" id="UP000004947"/>
    </source>
</evidence>
<name>A6DMG2_9BACT</name>
<dbReference type="STRING" id="313628.LNTAR_15822"/>
<accession>A6DMG2</accession>
<protein>
    <recommendedName>
        <fullName evidence="3">Trm112 family protein</fullName>
    </recommendedName>
</protein>
<dbReference type="Pfam" id="PF03966">
    <property type="entry name" value="Trm112p"/>
    <property type="match status" value="1"/>
</dbReference>
<evidence type="ECO:0008006" key="3">
    <source>
        <dbReference type="Google" id="ProtNLM"/>
    </source>
</evidence>
<keyword evidence="2" id="KW-1185">Reference proteome</keyword>